<proteinExistence type="predicted"/>
<gene>
    <name evidence="1" type="ORF">WMO40_19750</name>
</gene>
<dbReference type="EMBL" id="JBBMEW010000024">
    <property type="protein sequence ID" value="MEQ2528910.1"/>
    <property type="molecule type" value="Genomic_DNA"/>
</dbReference>
<name>A0ACC6SG12_9BACI</name>
<organism evidence="1 2">
    <name type="scientific">Robertmurraya yapensis</name>
    <name type="common">ex Hitch et al 2024</name>
    <dbReference type="NCBI Taxonomy" id="3133160"/>
    <lineage>
        <taxon>Bacteria</taxon>
        <taxon>Bacillati</taxon>
        <taxon>Bacillota</taxon>
        <taxon>Bacilli</taxon>
        <taxon>Bacillales</taxon>
        <taxon>Bacillaceae</taxon>
        <taxon>Robertmurraya</taxon>
    </lineage>
</organism>
<comment type="caution">
    <text evidence="1">The sequence shown here is derived from an EMBL/GenBank/DDBJ whole genome shotgun (WGS) entry which is preliminary data.</text>
</comment>
<evidence type="ECO:0000313" key="2">
    <source>
        <dbReference type="Proteomes" id="UP001439875"/>
    </source>
</evidence>
<sequence>MTQMNYYTENEQKIPITKFTEVVVIGAGSAGWSAAVGAARCGAKVLLVDRDLNLGGTSTNSMMHLFGGPYDHSHGLMREVIDELSKSGEAKPGPLTPFDGRAYSTLLFKIVQNAGVEVLLNTWFSRAIIENNEVKGVIVENKGGRQAIMADIVIDASGDGDVAASAGAEFVLGRTNDNKMRPISLLFRIGNVNVDSLLEWVESHPEEFKEDPNSHIINHEQGLYRLHGFFNITAKAREEGRLDKDCHYIRFEYLWPDRNSALINSTRVYNVNGLKAEDLTKAVLKGREQIETLFEFIKDSIPGCENTFIIDIASQLGVRETRHIIGDYILQEEDLITEREFSDALFKDFRRMVPGAAVHSPDGNEGAKGDDLERDQSRKLFPFNIPYRSFLPKGIDNLLVAGRCFSADHQADGWTRDIPGCILMGQATGVASAIAIRDNVKTRDVNLNKVRIELEKQNIIVPKYSHLESKIPIVHQG</sequence>
<protein>
    <submittedName>
        <fullName evidence="1">FAD-dependent oxidoreductase</fullName>
    </submittedName>
</protein>
<reference evidence="1" key="1">
    <citation type="submission" date="2024-03" db="EMBL/GenBank/DDBJ databases">
        <title>Human intestinal bacterial collection.</title>
        <authorList>
            <person name="Pauvert C."/>
            <person name="Hitch T.C.A."/>
            <person name="Clavel T."/>
        </authorList>
    </citation>
    <scope>NUCLEOTIDE SEQUENCE</scope>
    <source>
        <strain evidence="1">CLA-AA-H227</strain>
    </source>
</reference>
<keyword evidence="2" id="KW-1185">Reference proteome</keyword>
<accession>A0ACC6SG12</accession>
<evidence type="ECO:0000313" key="1">
    <source>
        <dbReference type="EMBL" id="MEQ2528910.1"/>
    </source>
</evidence>
<dbReference type="Proteomes" id="UP001439875">
    <property type="component" value="Unassembled WGS sequence"/>
</dbReference>